<dbReference type="SUPFAM" id="SSF102215">
    <property type="entry name" value="Creatininase"/>
    <property type="match status" value="1"/>
</dbReference>
<comment type="similarity">
    <text evidence="5">Belongs to the creatininase superfamily.</text>
</comment>
<proteinExistence type="inferred from homology"/>
<dbReference type="Gene3D" id="3.40.50.10310">
    <property type="entry name" value="Creatininase"/>
    <property type="match status" value="1"/>
</dbReference>
<dbReference type="EMBL" id="VUOA01000012">
    <property type="protein sequence ID" value="KAA2238335.1"/>
    <property type="molecule type" value="Genomic_DNA"/>
</dbReference>
<dbReference type="PANTHER" id="PTHR35005">
    <property type="entry name" value="3-DEHYDRO-SCYLLO-INOSOSE HYDROLASE"/>
    <property type="match status" value="1"/>
</dbReference>
<reference evidence="6 7" key="1">
    <citation type="submission" date="2019-09" db="EMBL/GenBank/DDBJ databases">
        <title>Salinarimonas rosea gen. nov., sp. nov., a new member of the a-2 subgroup of the Proteobacteria.</title>
        <authorList>
            <person name="Liu J."/>
        </authorList>
    </citation>
    <scope>NUCLEOTIDE SEQUENCE [LARGE SCALE GENOMIC DNA]</scope>
    <source>
        <strain evidence="6 7">BN140002</strain>
    </source>
</reference>
<evidence type="ECO:0000256" key="5">
    <source>
        <dbReference type="ARBA" id="ARBA00024029"/>
    </source>
</evidence>
<gene>
    <name evidence="6" type="ORF">F0L46_05530</name>
</gene>
<dbReference type="Pfam" id="PF02633">
    <property type="entry name" value="Creatininase"/>
    <property type="match status" value="1"/>
</dbReference>
<evidence type="ECO:0000256" key="3">
    <source>
        <dbReference type="ARBA" id="ARBA00022801"/>
    </source>
</evidence>
<dbReference type="InterPro" id="IPR024087">
    <property type="entry name" value="Creatininase-like_sf"/>
</dbReference>
<comment type="caution">
    <text evidence="6">The sequence shown here is derived from an EMBL/GenBank/DDBJ whole genome shotgun (WGS) entry which is preliminary data.</text>
</comment>
<dbReference type="Proteomes" id="UP000323142">
    <property type="component" value="Unassembled WGS sequence"/>
</dbReference>
<dbReference type="OrthoDB" id="9801445at2"/>
<dbReference type="GO" id="GO:0016811">
    <property type="term" value="F:hydrolase activity, acting on carbon-nitrogen (but not peptide) bonds, in linear amides"/>
    <property type="evidence" value="ECO:0007669"/>
    <property type="project" value="TreeGrafter"/>
</dbReference>
<keyword evidence="7" id="KW-1185">Reference proteome</keyword>
<evidence type="ECO:0000313" key="6">
    <source>
        <dbReference type="EMBL" id="KAA2238335.1"/>
    </source>
</evidence>
<keyword evidence="3" id="KW-0378">Hydrolase</keyword>
<keyword evidence="4" id="KW-0862">Zinc</keyword>
<evidence type="ECO:0000256" key="2">
    <source>
        <dbReference type="ARBA" id="ARBA00022723"/>
    </source>
</evidence>
<protein>
    <submittedName>
        <fullName evidence="6">Creatininase family protein</fullName>
    </submittedName>
</protein>
<dbReference type="PANTHER" id="PTHR35005:SF1">
    <property type="entry name" value="2-AMINO-5-FORMYLAMINO-6-RIBOSYLAMINOPYRIMIDIN-4(3H)-ONE 5'-MONOPHOSPHATE DEFORMYLASE"/>
    <property type="match status" value="1"/>
</dbReference>
<dbReference type="GO" id="GO:0046872">
    <property type="term" value="F:metal ion binding"/>
    <property type="evidence" value="ECO:0007669"/>
    <property type="project" value="UniProtKB-KW"/>
</dbReference>
<name>A0A5B2VHB2_9HYPH</name>
<organism evidence="6 7">
    <name type="scientific">Salinarimonas soli</name>
    <dbReference type="NCBI Taxonomy" id="1638099"/>
    <lineage>
        <taxon>Bacteria</taxon>
        <taxon>Pseudomonadati</taxon>
        <taxon>Pseudomonadota</taxon>
        <taxon>Alphaproteobacteria</taxon>
        <taxon>Hyphomicrobiales</taxon>
        <taxon>Salinarimonadaceae</taxon>
        <taxon>Salinarimonas</taxon>
    </lineage>
</organism>
<dbReference type="InterPro" id="IPR003785">
    <property type="entry name" value="Creatininase/forma_Hydrolase"/>
</dbReference>
<dbReference type="RefSeq" id="WP_149816058.1">
    <property type="nucleotide sequence ID" value="NZ_VUOA01000012.1"/>
</dbReference>
<accession>A0A5B2VHB2</accession>
<dbReference type="AlphaFoldDB" id="A0A5B2VHB2"/>
<dbReference type="GO" id="GO:0009231">
    <property type="term" value="P:riboflavin biosynthetic process"/>
    <property type="evidence" value="ECO:0007669"/>
    <property type="project" value="TreeGrafter"/>
</dbReference>
<comment type="cofactor">
    <cofactor evidence="1">
        <name>Zn(2+)</name>
        <dbReference type="ChEBI" id="CHEBI:29105"/>
    </cofactor>
</comment>
<evidence type="ECO:0000256" key="1">
    <source>
        <dbReference type="ARBA" id="ARBA00001947"/>
    </source>
</evidence>
<evidence type="ECO:0000256" key="4">
    <source>
        <dbReference type="ARBA" id="ARBA00022833"/>
    </source>
</evidence>
<sequence>MRIADMNWMQVETYLKADDRCILPIGSTEQHAYLSLAVDLILAERVAVDAAEPLGVPVFPVMPYGITPAFAAYPGTITLRVDTLLAVVRDAVASLRRSGFRRILIVNGHGGNQPVQALAGELMVEMPDTSIKFHSWWNAPRTWAKVQEIDRTGSHANWMENFPWTRLGNIAMPGTPKPAPDLAAMRAAPPREARAILGDGCFGGDYQKPDETMLVLWQTGVEETRAQLEGPWPSLT</sequence>
<keyword evidence="2" id="KW-0479">Metal-binding</keyword>
<evidence type="ECO:0000313" key="7">
    <source>
        <dbReference type="Proteomes" id="UP000323142"/>
    </source>
</evidence>
<reference evidence="6 7" key="2">
    <citation type="submission" date="2019-09" db="EMBL/GenBank/DDBJ databases">
        <authorList>
            <person name="Jin C."/>
        </authorList>
    </citation>
    <scope>NUCLEOTIDE SEQUENCE [LARGE SCALE GENOMIC DNA]</scope>
    <source>
        <strain evidence="6 7">BN140002</strain>
    </source>
</reference>